<dbReference type="AlphaFoldDB" id="A0A1I0W8Q4"/>
<protein>
    <submittedName>
        <fullName evidence="2">Uncharacterized protein</fullName>
    </submittedName>
</protein>
<dbReference type="Proteomes" id="UP000198642">
    <property type="component" value="Unassembled WGS sequence"/>
</dbReference>
<sequence length="72" mass="8601">MASRSKFQDPGLILTVVLVMYSAFVFVWWPTDIYWLGISLVGWFMFIGLFFWFLLAIVYVLWIENIERKNDS</sequence>
<evidence type="ECO:0000256" key="1">
    <source>
        <dbReference type="SAM" id="Phobius"/>
    </source>
</evidence>
<organism evidence="2 3">
    <name type="scientific">Lentibacillus halodurans</name>
    <dbReference type="NCBI Taxonomy" id="237679"/>
    <lineage>
        <taxon>Bacteria</taxon>
        <taxon>Bacillati</taxon>
        <taxon>Bacillota</taxon>
        <taxon>Bacilli</taxon>
        <taxon>Bacillales</taxon>
        <taxon>Bacillaceae</taxon>
        <taxon>Lentibacillus</taxon>
    </lineage>
</organism>
<dbReference type="RefSeq" id="WP_090234056.1">
    <property type="nucleotide sequence ID" value="NZ_FOJW01000002.1"/>
</dbReference>
<feature type="transmembrane region" description="Helical" evidence="1">
    <location>
        <begin position="12"/>
        <end position="29"/>
    </location>
</feature>
<keyword evidence="1" id="KW-1133">Transmembrane helix</keyword>
<dbReference type="STRING" id="237679.SAMN04488072_102310"/>
<proteinExistence type="predicted"/>
<accession>A0A1I0W8Q4</accession>
<name>A0A1I0W8Q4_9BACI</name>
<evidence type="ECO:0000313" key="3">
    <source>
        <dbReference type="Proteomes" id="UP000198642"/>
    </source>
</evidence>
<reference evidence="2 3" key="1">
    <citation type="submission" date="2016-10" db="EMBL/GenBank/DDBJ databases">
        <authorList>
            <person name="de Groot N.N."/>
        </authorList>
    </citation>
    <scope>NUCLEOTIDE SEQUENCE [LARGE SCALE GENOMIC DNA]</scope>
    <source>
        <strain evidence="2 3">CGMCC 1.3702</strain>
    </source>
</reference>
<dbReference type="OrthoDB" id="2970391at2"/>
<keyword evidence="3" id="KW-1185">Reference proteome</keyword>
<keyword evidence="1" id="KW-0472">Membrane</keyword>
<gene>
    <name evidence="2" type="ORF">SAMN04488072_102310</name>
</gene>
<feature type="transmembrane region" description="Helical" evidence="1">
    <location>
        <begin position="35"/>
        <end position="62"/>
    </location>
</feature>
<evidence type="ECO:0000313" key="2">
    <source>
        <dbReference type="EMBL" id="SFA85072.1"/>
    </source>
</evidence>
<dbReference type="EMBL" id="FOJW01000002">
    <property type="protein sequence ID" value="SFA85072.1"/>
    <property type="molecule type" value="Genomic_DNA"/>
</dbReference>
<keyword evidence="1" id="KW-0812">Transmembrane</keyword>